<gene>
    <name evidence="2" type="ORF">CPOL0286_LOCUS3833</name>
</gene>
<dbReference type="PANTHER" id="PTHR11220">
    <property type="entry name" value="HEME-BINDING PROTEIN-RELATED"/>
    <property type="match status" value="1"/>
</dbReference>
<accession>A0A7S4HGH6</accession>
<dbReference type="Pfam" id="PF04832">
    <property type="entry name" value="SOUL"/>
    <property type="match status" value="1"/>
</dbReference>
<dbReference type="AlphaFoldDB" id="A0A7S4HGH6"/>
<evidence type="ECO:0000313" key="2">
    <source>
        <dbReference type="EMBL" id="CAE2198479.1"/>
    </source>
</evidence>
<evidence type="ECO:0008006" key="3">
    <source>
        <dbReference type="Google" id="ProtNLM"/>
    </source>
</evidence>
<dbReference type="PANTHER" id="PTHR11220:SF58">
    <property type="entry name" value="SOUL HEME-BINDING FAMILY PROTEIN"/>
    <property type="match status" value="1"/>
</dbReference>
<dbReference type="Gene3D" id="3.20.80.10">
    <property type="entry name" value="Regulatory factor, effector binding domain"/>
    <property type="match status" value="1"/>
</dbReference>
<name>A0A7S4HGH6_9EUKA</name>
<protein>
    <recommendedName>
        <fullName evidence="3">SOUL heme-binding protein</fullName>
    </recommendedName>
</protein>
<comment type="similarity">
    <text evidence="1">Belongs to the HEBP family.</text>
</comment>
<dbReference type="SUPFAM" id="SSF55136">
    <property type="entry name" value="Probable bacterial effector-binding domain"/>
    <property type="match status" value="1"/>
</dbReference>
<dbReference type="InterPro" id="IPR006917">
    <property type="entry name" value="SOUL_heme-bd"/>
</dbReference>
<organism evidence="2">
    <name type="scientific">Prymnesium polylepis</name>
    <dbReference type="NCBI Taxonomy" id="72548"/>
    <lineage>
        <taxon>Eukaryota</taxon>
        <taxon>Haptista</taxon>
        <taxon>Haptophyta</taxon>
        <taxon>Prymnesiophyceae</taxon>
        <taxon>Prymnesiales</taxon>
        <taxon>Prymnesiaceae</taxon>
        <taxon>Prymnesium</taxon>
    </lineage>
</organism>
<evidence type="ECO:0000256" key="1">
    <source>
        <dbReference type="ARBA" id="ARBA00009817"/>
    </source>
</evidence>
<sequence>MPSHVVLYKAAAFEVRKYAPSVLAMCSYGDGVKWGDPSNDSSPFMQLARYIGVFGQAQNSPSDKIPMTAPVLIAPEAIPMTAPVLVAGGGEAAGDTMSFVLPASKYSKVEDAPVPTNPNIKLQQLPERVQAVRAFTWSFRADRARENLAILLDDLERDGRYAPQRTAAGEVDWTAAGYNAPFVLPFMKRNEVMVSVLENPKAA</sequence>
<dbReference type="EMBL" id="HBKO01008206">
    <property type="protein sequence ID" value="CAE2198479.1"/>
    <property type="molecule type" value="Transcribed_RNA"/>
</dbReference>
<dbReference type="InterPro" id="IPR011256">
    <property type="entry name" value="Reg_factor_effector_dom_sf"/>
</dbReference>
<proteinExistence type="inferred from homology"/>
<reference evidence="2" key="1">
    <citation type="submission" date="2021-01" db="EMBL/GenBank/DDBJ databases">
        <authorList>
            <person name="Corre E."/>
            <person name="Pelletier E."/>
            <person name="Niang G."/>
            <person name="Scheremetjew M."/>
            <person name="Finn R."/>
            <person name="Kale V."/>
            <person name="Holt S."/>
            <person name="Cochrane G."/>
            <person name="Meng A."/>
            <person name="Brown T."/>
            <person name="Cohen L."/>
        </authorList>
    </citation>
    <scope>NUCLEOTIDE SEQUENCE</scope>
    <source>
        <strain evidence="2">UIO037</strain>
    </source>
</reference>